<dbReference type="InterPro" id="IPR006058">
    <property type="entry name" value="2Fe2S_fd_BS"/>
</dbReference>
<dbReference type="GO" id="GO:0046872">
    <property type="term" value="F:metal ion binding"/>
    <property type="evidence" value="ECO:0007669"/>
    <property type="project" value="UniProtKB-KW"/>
</dbReference>
<keyword evidence="2" id="KW-0479">Metal-binding</keyword>
<dbReference type="GO" id="GO:0051537">
    <property type="term" value="F:2 iron, 2 sulfur cluster binding"/>
    <property type="evidence" value="ECO:0007669"/>
    <property type="project" value="UniProtKB-KW"/>
</dbReference>
<dbReference type="SUPFAM" id="SSF47741">
    <property type="entry name" value="CO dehydrogenase ISP C-domain like"/>
    <property type="match status" value="1"/>
</dbReference>
<evidence type="ECO:0000313" key="8">
    <source>
        <dbReference type="Proteomes" id="UP000019438"/>
    </source>
</evidence>
<keyword evidence="3 7" id="KW-0560">Oxidoreductase</keyword>
<dbReference type="AlphaFoldDB" id="A0AAN0RCY3"/>
<dbReference type="EC" id="1.2.5.2" evidence="7"/>
<dbReference type="Pfam" id="PF01799">
    <property type="entry name" value="Fer2_2"/>
    <property type="match status" value="1"/>
</dbReference>
<reference evidence="8" key="1">
    <citation type="submission" date="2012-06" db="EMBL/GenBank/DDBJ databases">
        <title>Genome analysis of multiple Granulibacter bethesdensis isolates demonstrates substantial genome diversity.</title>
        <authorList>
            <person name="Greenberg D.E."/>
            <person name="Porcella S.F."/>
            <person name="Zarember K."/>
            <person name="Zelazny A.M."/>
            <person name="Bruno D."/>
            <person name="Martens C."/>
            <person name="Barbian K.D."/>
            <person name="Jaske E."/>
            <person name="Holland S.M."/>
        </authorList>
    </citation>
    <scope>NUCLEOTIDE SEQUENCE [LARGE SCALE GENOMIC DNA]</scope>
    <source>
        <strain evidence="8">CGDNIH3</strain>
    </source>
</reference>
<dbReference type="PANTHER" id="PTHR44379">
    <property type="entry name" value="OXIDOREDUCTASE WITH IRON-SULFUR SUBUNIT"/>
    <property type="match status" value="1"/>
</dbReference>
<keyword evidence="1" id="KW-0001">2Fe-2S</keyword>
<evidence type="ECO:0000259" key="6">
    <source>
        <dbReference type="PROSITE" id="PS51085"/>
    </source>
</evidence>
<dbReference type="Proteomes" id="UP000019438">
    <property type="component" value="Chromosome"/>
</dbReference>
<evidence type="ECO:0000256" key="5">
    <source>
        <dbReference type="ARBA" id="ARBA00023014"/>
    </source>
</evidence>
<gene>
    <name evidence="7" type="ORF">GbCGDNIH3_0793</name>
</gene>
<evidence type="ECO:0000256" key="3">
    <source>
        <dbReference type="ARBA" id="ARBA00023002"/>
    </source>
</evidence>
<dbReference type="InterPro" id="IPR051452">
    <property type="entry name" value="Diverse_Oxidoreductases"/>
</dbReference>
<dbReference type="InterPro" id="IPR036010">
    <property type="entry name" value="2Fe-2S_ferredoxin-like_sf"/>
</dbReference>
<dbReference type="PANTHER" id="PTHR44379:SF2">
    <property type="entry name" value="BLR6218 PROTEIN"/>
    <property type="match status" value="1"/>
</dbReference>
<dbReference type="InterPro" id="IPR036884">
    <property type="entry name" value="2Fe-2S-bd_dom_sf"/>
</dbReference>
<organism evidence="7 8">
    <name type="scientific">Granulibacter bethesdensis</name>
    <dbReference type="NCBI Taxonomy" id="364410"/>
    <lineage>
        <taxon>Bacteria</taxon>
        <taxon>Pseudomonadati</taxon>
        <taxon>Pseudomonadota</taxon>
        <taxon>Alphaproteobacteria</taxon>
        <taxon>Acetobacterales</taxon>
        <taxon>Acetobacteraceae</taxon>
        <taxon>Granulibacter</taxon>
    </lineage>
</organism>
<evidence type="ECO:0000256" key="2">
    <source>
        <dbReference type="ARBA" id="ARBA00022723"/>
    </source>
</evidence>
<feature type="domain" description="2Fe-2S ferredoxin-type" evidence="6">
    <location>
        <begin position="46"/>
        <end position="122"/>
    </location>
</feature>
<dbReference type="GO" id="GO:0047113">
    <property type="term" value="F:aldehyde dehydrogenase (quinone) activity"/>
    <property type="evidence" value="ECO:0007669"/>
    <property type="project" value="UniProtKB-EC"/>
</dbReference>
<dbReference type="PROSITE" id="PS00197">
    <property type="entry name" value="2FE2S_FER_1"/>
    <property type="match status" value="1"/>
</dbReference>
<name>A0AAN0RCY3_9PROT</name>
<keyword evidence="5" id="KW-0411">Iron-sulfur</keyword>
<dbReference type="Pfam" id="PF00111">
    <property type="entry name" value="Fer2"/>
    <property type="match status" value="1"/>
</dbReference>
<dbReference type="KEGG" id="gbc:GbCGDNIH3_0793"/>
<evidence type="ECO:0000256" key="4">
    <source>
        <dbReference type="ARBA" id="ARBA00023004"/>
    </source>
</evidence>
<dbReference type="InterPro" id="IPR002888">
    <property type="entry name" value="2Fe-2S-bd"/>
</dbReference>
<sequence>MICILIKQSTYHNGRSIRIFCASVPVRLMAGYLSCVTFYACGEEFLMITLNINGADHQFDLPEDMPLLWALRDVAGLTGTKFGCGIALCGACTVHMDGEAVRSCTLPLGEAAGHKIMTIEAVGDTPAGAKVQKAWLDIEVVQCGYCQSGQIMAATALLNAHPHPTDDDIDAAMSGNICRCGTYPRIRRAIKQAAQA</sequence>
<dbReference type="InterPro" id="IPR001041">
    <property type="entry name" value="2Fe-2S_ferredoxin-type"/>
</dbReference>
<dbReference type="Gene3D" id="1.10.150.120">
    <property type="entry name" value="[2Fe-2S]-binding domain"/>
    <property type="match status" value="1"/>
</dbReference>
<dbReference type="SUPFAM" id="SSF54292">
    <property type="entry name" value="2Fe-2S ferredoxin-like"/>
    <property type="match status" value="1"/>
</dbReference>
<evidence type="ECO:0000256" key="1">
    <source>
        <dbReference type="ARBA" id="ARBA00022714"/>
    </source>
</evidence>
<dbReference type="InterPro" id="IPR012675">
    <property type="entry name" value="Beta-grasp_dom_sf"/>
</dbReference>
<protein>
    <submittedName>
        <fullName evidence="7">Membrane-bound aldehyde dehydrogenase iron-sulfur protein</fullName>
        <ecNumber evidence="7">1.2.5.2</ecNumber>
    </submittedName>
</protein>
<evidence type="ECO:0000313" key="7">
    <source>
        <dbReference type="EMBL" id="AHJ62614.1"/>
    </source>
</evidence>
<dbReference type="Gene3D" id="3.10.20.30">
    <property type="match status" value="1"/>
</dbReference>
<keyword evidence="4" id="KW-0408">Iron</keyword>
<accession>A0AAN0RCY3</accession>
<dbReference type="CDD" id="cd00207">
    <property type="entry name" value="fer2"/>
    <property type="match status" value="1"/>
</dbReference>
<dbReference type="PROSITE" id="PS51085">
    <property type="entry name" value="2FE2S_FER_2"/>
    <property type="match status" value="1"/>
</dbReference>
<dbReference type="EMBL" id="CP003181">
    <property type="protein sequence ID" value="AHJ62614.1"/>
    <property type="molecule type" value="Genomic_DNA"/>
</dbReference>
<proteinExistence type="predicted"/>